<dbReference type="STRING" id="317025.Tcr_0857"/>
<dbReference type="Pfam" id="PF04324">
    <property type="entry name" value="Fer2_BFD"/>
    <property type="match status" value="1"/>
</dbReference>
<accession>Q31HC0</accession>
<reference evidence="2" key="1">
    <citation type="submission" date="2006-07" db="EMBL/GenBank/DDBJ databases">
        <title>Complete sequence of Thiomicrospira crunogena XCL-2.</title>
        <authorList>
            <consortium name="US DOE Joint Genome Institute"/>
            <person name="Copeland A."/>
            <person name="Lucas S."/>
            <person name="Lapidus A."/>
            <person name="Barry K."/>
            <person name="Detter J.C."/>
            <person name="Glavina del Rio T."/>
            <person name="Hammon N."/>
            <person name="Israni S."/>
            <person name="Dalin E."/>
            <person name="Tice H."/>
            <person name="Pitluck S."/>
            <person name="Chain P."/>
            <person name="Malfatti S."/>
            <person name="Shin M."/>
            <person name="Vergez L."/>
            <person name="Schmutz J."/>
            <person name="Larimer F."/>
            <person name="Land M."/>
            <person name="Hauser L."/>
            <person name="Kyrpides N."/>
            <person name="Lykidis A."/>
            <person name="Scott K.M."/>
            <person name="Sievert S."/>
            <person name="Kerfeld C."/>
            <person name="Freyermuth S."/>
            <person name="Dobrinski K."/>
            <person name="Boller A."/>
            <person name="Fitzpatrick K."/>
            <person name="Thoma P."/>
            <person name="Moore J."/>
            <person name="Richardson P."/>
        </authorList>
    </citation>
    <scope>NUCLEOTIDE SEQUENCE</scope>
    <source>
        <strain evidence="2">XCL-2</strain>
    </source>
</reference>
<name>Q31HC0_HYDCU</name>
<feature type="domain" description="BFD-like [2Fe-2S]-binding" evidence="1">
    <location>
        <begin position="22"/>
        <end position="68"/>
    </location>
</feature>
<gene>
    <name evidence="2" type="ordered locus">Tcr_0857</name>
</gene>
<dbReference type="AlphaFoldDB" id="Q31HC0"/>
<evidence type="ECO:0000259" key="1">
    <source>
        <dbReference type="Pfam" id="PF04324"/>
    </source>
</evidence>
<sequence>MITNPLDKLPDILKKDLDDNLCVCNEVPKRVIINAIAEGAFTLEEVQRKTYASDGNGCCKRQVNRLLECLVPDPAASES</sequence>
<protein>
    <recommendedName>
        <fullName evidence="1">BFD-like [2Fe-2S]-binding domain-containing protein</fullName>
    </recommendedName>
</protein>
<dbReference type="InterPro" id="IPR007419">
    <property type="entry name" value="BFD-like_2Fe2S-bd_dom"/>
</dbReference>
<dbReference type="InterPro" id="IPR041854">
    <property type="entry name" value="BFD-like_2Fe2S-bd_dom_sf"/>
</dbReference>
<dbReference type="HOGENOM" id="CLU_2604939_0_0_6"/>
<dbReference type="EMBL" id="CP000109">
    <property type="protein sequence ID" value="ABB41453.1"/>
    <property type="molecule type" value="Genomic_DNA"/>
</dbReference>
<dbReference type="eggNOG" id="COG1251">
    <property type="taxonomic scope" value="Bacteria"/>
</dbReference>
<dbReference type="KEGG" id="tcx:Tcr_0857"/>
<dbReference type="Gene3D" id="1.10.10.1100">
    <property type="entry name" value="BFD-like [2Fe-2S]-binding domain"/>
    <property type="match status" value="1"/>
</dbReference>
<organism evidence="2">
    <name type="scientific">Hydrogenovibrio crunogenus (strain DSM 25203 / XCL-2)</name>
    <name type="common">Thiomicrospira crunogena</name>
    <dbReference type="NCBI Taxonomy" id="317025"/>
    <lineage>
        <taxon>Bacteria</taxon>
        <taxon>Pseudomonadati</taxon>
        <taxon>Pseudomonadota</taxon>
        <taxon>Gammaproteobacteria</taxon>
        <taxon>Thiotrichales</taxon>
        <taxon>Piscirickettsiaceae</taxon>
        <taxon>Hydrogenovibrio</taxon>
    </lineage>
</organism>
<evidence type="ECO:0000313" key="2">
    <source>
        <dbReference type="EMBL" id="ABB41453.1"/>
    </source>
</evidence>
<proteinExistence type="predicted"/>
<dbReference type="OrthoDB" id="5612731at2"/>